<dbReference type="STRING" id="1907666.DSM25559_3784"/>
<reference evidence="2" key="1">
    <citation type="submission" date="2016-10" db="EMBL/GenBank/DDBJ databases">
        <authorList>
            <person name="Wibberg D."/>
        </authorList>
    </citation>
    <scope>NUCLEOTIDE SEQUENCE [LARGE SCALE GENOMIC DNA]</scope>
</reference>
<protein>
    <submittedName>
        <fullName evidence="1">Uncharacterized protein</fullName>
    </submittedName>
</protein>
<name>A0A1R3TXS7_9HYPH</name>
<dbReference type="AlphaFoldDB" id="A0A1R3TXS7"/>
<evidence type="ECO:0000313" key="2">
    <source>
        <dbReference type="Proteomes" id="UP000187891"/>
    </source>
</evidence>
<organism evidence="1 2">
    <name type="scientific">Agrobacterium rosae</name>
    <dbReference type="NCBI Taxonomy" id="1972867"/>
    <lineage>
        <taxon>Bacteria</taxon>
        <taxon>Pseudomonadati</taxon>
        <taxon>Pseudomonadota</taxon>
        <taxon>Alphaproteobacteria</taxon>
        <taxon>Hyphomicrobiales</taxon>
        <taxon>Rhizobiaceae</taxon>
        <taxon>Rhizobium/Agrobacterium group</taxon>
        <taxon>Agrobacterium</taxon>
    </lineage>
</organism>
<accession>A0A1R3TXS7</accession>
<dbReference type="Proteomes" id="UP000187891">
    <property type="component" value="Unassembled WGS sequence"/>
</dbReference>
<dbReference type="RefSeq" id="WP_077121927.1">
    <property type="nucleotide sequence ID" value="NZ_FMUE01000010.1"/>
</dbReference>
<dbReference type="EMBL" id="FMUE01000010">
    <property type="protein sequence ID" value="SCX31693.1"/>
    <property type="molecule type" value="Genomic_DNA"/>
</dbReference>
<evidence type="ECO:0000313" key="1">
    <source>
        <dbReference type="EMBL" id="SCX31693.1"/>
    </source>
</evidence>
<proteinExistence type="predicted"/>
<sequence>MIDVAALKPTDIEDLSEAALTEQDKSELLSSVLRMLTELAPDNGANSDRIFMSAQMLDMAGVWAQISPKELAKTLLASGPSARRPFIEGLPHDFAAEVSLAIVTEPEIVETTTTEMAEYLSAVESKLQVVGVGREADNLGLADILASVRLSPAPSVVAGDPWAVALFKKRIESTAIGGHWTFSLVTMTPHVLLERMREVERTRLALLITEE</sequence>
<gene>
    <name evidence="1" type="ORF">DSM25559_3784</name>
</gene>